<dbReference type="KEGG" id="tsq:D3A95_06450"/>
<proteinExistence type="predicted"/>
<dbReference type="GO" id="GO:0032259">
    <property type="term" value="P:methylation"/>
    <property type="evidence" value="ECO:0007669"/>
    <property type="project" value="UniProtKB-KW"/>
</dbReference>
<evidence type="ECO:0000259" key="1">
    <source>
        <dbReference type="Pfam" id="PF08241"/>
    </source>
</evidence>
<keyword evidence="3" id="KW-1185">Reference proteome</keyword>
<keyword evidence="2" id="KW-0489">Methyltransferase</keyword>
<dbReference type="CDD" id="cd02440">
    <property type="entry name" value="AdoMet_MTases"/>
    <property type="match status" value="1"/>
</dbReference>
<name>A0A3B7MB87_9CYAN</name>
<feature type="domain" description="Methyltransferase type 11" evidence="1">
    <location>
        <begin position="51"/>
        <end position="144"/>
    </location>
</feature>
<reference evidence="3" key="1">
    <citation type="submission" date="2018-09" db="EMBL/GenBank/DDBJ databases">
        <title>Complete genome sequence of thermophilic cyanobacteria strain Thermosynechococcus elongatus PKUAC-SCTE542.</title>
        <authorList>
            <person name="Liang Y."/>
            <person name="Tang J."/>
            <person name="Daroch M."/>
        </authorList>
    </citation>
    <scope>NUCLEOTIDE SEQUENCE [LARGE SCALE GENOMIC DNA]</scope>
    <source>
        <strain evidence="3">E542</strain>
    </source>
</reference>
<dbReference type="InterPro" id="IPR029063">
    <property type="entry name" value="SAM-dependent_MTases_sf"/>
</dbReference>
<dbReference type="GO" id="GO:0008757">
    <property type="term" value="F:S-adenosylmethionine-dependent methyltransferase activity"/>
    <property type="evidence" value="ECO:0007669"/>
    <property type="project" value="InterPro"/>
</dbReference>
<evidence type="ECO:0000313" key="2">
    <source>
        <dbReference type="EMBL" id="AXY67899.1"/>
    </source>
</evidence>
<gene>
    <name evidence="2" type="ORF">D3A95_06450</name>
</gene>
<dbReference type="SUPFAM" id="SSF53335">
    <property type="entry name" value="S-adenosyl-L-methionine-dependent methyltransferases"/>
    <property type="match status" value="1"/>
</dbReference>
<evidence type="ECO:0000313" key="3">
    <source>
        <dbReference type="Proteomes" id="UP000261812"/>
    </source>
</evidence>
<organism evidence="2 3">
    <name type="scientific">Thermosynechococcus sichuanensis E542</name>
    <dbReference type="NCBI Taxonomy" id="2016101"/>
    <lineage>
        <taxon>Bacteria</taxon>
        <taxon>Bacillati</taxon>
        <taxon>Cyanobacteriota</taxon>
        <taxon>Cyanophyceae</taxon>
        <taxon>Acaryochloridales</taxon>
        <taxon>Thermosynechococcaceae</taxon>
        <taxon>Thermosynechococcus</taxon>
        <taxon>Thermosynechococcus sichuanensis</taxon>
    </lineage>
</organism>
<dbReference type="EMBL" id="CP032152">
    <property type="protein sequence ID" value="AXY67899.1"/>
    <property type="molecule type" value="Genomic_DNA"/>
</dbReference>
<dbReference type="AlphaFoldDB" id="A0A3B7MB87"/>
<accession>A0A3B7MB87</accession>
<dbReference type="Pfam" id="PF08241">
    <property type="entry name" value="Methyltransf_11"/>
    <property type="match status" value="1"/>
</dbReference>
<keyword evidence="2" id="KW-0808">Transferase</keyword>
<sequence>MPLQRILEPEVMETPETAAAYDAMDFTAVNTAFCEDLAAVLPTVEQPLQVLDVGTGNGRILQMLHQRYPHWQLTGIDLSPAMLAIARHHSPQLNFIQGDAKALPFAAASFDVVISNSLVHHLADPQPALGEMLRVLRPQGILFIRDLCRPDTKAALQALVDQYAGQDTPEQRQLFADSLHAALTLMEMRELLRTLPQPPQQWQVTLTSDRHWTVVAQRE</sequence>
<dbReference type="InterPro" id="IPR013216">
    <property type="entry name" value="Methyltransf_11"/>
</dbReference>
<protein>
    <submittedName>
        <fullName evidence="2">Class I SAM-dependent methyltransferase</fullName>
    </submittedName>
</protein>
<dbReference type="RefSeq" id="WP_181496784.1">
    <property type="nucleotide sequence ID" value="NZ_CP032152.1"/>
</dbReference>
<dbReference type="Gene3D" id="3.40.50.150">
    <property type="entry name" value="Vaccinia Virus protein VP39"/>
    <property type="match status" value="1"/>
</dbReference>
<dbReference type="Proteomes" id="UP000261812">
    <property type="component" value="Chromosome"/>
</dbReference>
<dbReference type="PANTHER" id="PTHR43591">
    <property type="entry name" value="METHYLTRANSFERASE"/>
    <property type="match status" value="1"/>
</dbReference>